<evidence type="ECO:0000313" key="11">
    <source>
        <dbReference type="EMBL" id="PWN97005.1"/>
    </source>
</evidence>
<evidence type="ECO:0000256" key="5">
    <source>
        <dbReference type="ARBA" id="ARBA00022917"/>
    </source>
</evidence>
<dbReference type="RefSeq" id="XP_025597284.1">
    <property type="nucleotide sequence ID" value="XM_025742851.1"/>
</dbReference>
<dbReference type="GO" id="GO:0016740">
    <property type="term" value="F:transferase activity"/>
    <property type="evidence" value="ECO:0007669"/>
    <property type="project" value="UniProtKB-KW"/>
</dbReference>
<keyword evidence="4" id="KW-0396">Initiation factor</keyword>
<keyword evidence="12" id="KW-1185">Reference proteome</keyword>
<dbReference type="GO" id="GO:0005851">
    <property type="term" value="C:eukaryotic translation initiation factor 2B complex"/>
    <property type="evidence" value="ECO:0007669"/>
    <property type="project" value="TreeGrafter"/>
</dbReference>
<dbReference type="GO" id="GO:0003743">
    <property type="term" value="F:translation initiation factor activity"/>
    <property type="evidence" value="ECO:0007669"/>
    <property type="project" value="UniProtKB-KW"/>
</dbReference>
<evidence type="ECO:0000256" key="6">
    <source>
        <dbReference type="ARBA" id="ARBA00044122"/>
    </source>
</evidence>
<protein>
    <recommendedName>
        <fullName evidence="6">Translation initiation factor eIF2B subunit beta</fullName>
    </recommendedName>
    <alternativeName>
        <fullName evidence="7">eIF2B GDP-GTP exchange factor subunit beta</fullName>
    </alternativeName>
</protein>
<evidence type="ECO:0000256" key="8">
    <source>
        <dbReference type="ARBA" id="ARBA00046432"/>
    </source>
</evidence>
<evidence type="ECO:0000256" key="4">
    <source>
        <dbReference type="ARBA" id="ARBA00022540"/>
    </source>
</evidence>
<gene>
    <name evidence="11" type="ORF">FA09DRAFT_331051</name>
</gene>
<evidence type="ECO:0000256" key="1">
    <source>
        <dbReference type="ARBA" id="ARBA00004514"/>
    </source>
</evidence>
<keyword evidence="11" id="KW-0808">Transferase</keyword>
<accession>A0A316Z9R8</accession>
<dbReference type="GO" id="GO:0005085">
    <property type="term" value="F:guanyl-nucleotide exchange factor activity"/>
    <property type="evidence" value="ECO:0007669"/>
    <property type="project" value="TreeGrafter"/>
</dbReference>
<evidence type="ECO:0000313" key="12">
    <source>
        <dbReference type="Proteomes" id="UP000245946"/>
    </source>
</evidence>
<reference evidence="11 12" key="1">
    <citation type="journal article" date="2018" name="Mol. Biol. Evol.">
        <title>Broad Genomic Sampling Reveals a Smut Pathogenic Ancestry of the Fungal Clade Ustilaginomycotina.</title>
        <authorList>
            <person name="Kijpornyongpan T."/>
            <person name="Mondo S.J."/>
            <person name="Barry K."/>
            <person name="Sandor L."/>
            <person name="Lee J."/>
            <person name="Lipzen A."/>
            <person name="Pangilinan J."/>
            <person name="LaButti K."/>
            <person name="Hainaut M."/>
            <person name="Henrissat B."/>
            <person name="Grigoriev I.V."/>
            <person name="Spatafora J.W."/>
            <person name="Aime M.C."/>
        </authorList>
    </citation>
    <scope>NUCLEOTIDE SEQUENCE [LARGE SCALE GENOMIC DNA]</scope>
    <source>
        <strain evidence="11 12">MCA 4186</strain>
    </source>
</reference>
<keyword evidence="3" id="KW-0963">Cytoplasm</keyword>
<evidence type="ECO:0000256" key="10">
    <source>
        <dbReference type="SAM" id="MobiDB-lite"/>
    </source>
</evidence>
<comment type="subcellular location">
    <subcellularLocation>
        <location evidence="1">Cytoplasm</location>
        <location evidence="1">Cytosol</location>
    </subcellularLocation>
</comment>
<dbReference type="Gene3D" id="3.40.50.10470">
    <property type="entry name" value="Translation initiation factor eif-2b, domain 2"/>
    <property type="match status" value="1"/>
</dbReference>
<evidence type="ECO:0000256" key="7">
    <source>
        <dbReference type="ARBA" id="ARBA00044228"/>
    </source>
</evidence>
<dbReference type="Proteomes" id="UP000245946">
    <property type="component" value="Unassembled WGS sequence"/>
</dbReference>
<dbReference type="STRING" id="58919.A0A316Z9R8"/>
<comment type="subunit">
    <text evidence="8">Component of the translation initiation factor 2B (eIF2B) complex which is a heterodecamer of two sets of five different subunits: alpha, beta, gamma, delta and epsilon. Subunits alpha, beta and delta comprise a regulatory subcomplex and subunits epsilon and gamma comprise a catalytic subcomplex. Within the complex, the hexameric regulatory complex resides at the center, with the two heterodimeric catalytic subcomplexes bound on opposite sides.</text>
</comment>
<dbReference type="EMBL" id="KZ819297">
    <property type="protein sequence ID" value="PWN97005.1"/>
    <property type="molecule type" value="Genomic_DNA"/>
</dbReference>
<feature type="compositionally biased region" description="Acidic residues" evidence="10">
    <location>
        <begin position="126"/>
        <end position="151"/>
    </location>
</feature>
<dbReference type="GeneID" id="37270395"/>
<dbReference type="SUPFAM" id="SSF100950">
    <property type="entry name" value="NagB/RpiA/CoA transferase-like"/>
    <property type="match status" value="1"/>
</dbReference>
<proteinExistence type="inferred from homology"/>
<dbReference type="Pfam" id="PF01008">
    <property type="entry name" value="IF-2B"/>
    <property type="match status" value="1"/>
</dbReference>
<dbReference type="PANTHER" id="PTHR45859">
    <property type="entry name" value="TRANSLATION INITIATION FACTOR EIF-2B SUBUNIT BETA"/>
    <property type="match status" value="1"/>
</dbReference>
<dbReference type="AlphaFoldDB" id="A0A316Z9R8"/>
<sequence>MTRARAGPAARLIAALAASLRERAVCGPDAVAVAVGRALRAVVHASRAASVEELHAEILAAGRLLSEAQRGEPAIMATTMRVLHLLHEEAHILASGGAGAASTSAAQSSGGPSGSAVNGSAAATADPDEDDDDDDDSDDAEGELSGEEADGEESLQALLVQAIQELVDELDGIDGIIAKDAREHIYSGEIIMTLGYSQTTEVFLKAAAKQRSFTVIVAETAPSYAGHALARALAAHPSISVLLVPDAAVYALMPRVSKLVLAPHCVLPNGALLAPAGSALLASAARAHHTPVIALAGLHRISPDWALVAAGSQTATEGDPALVLPREHSKLSEEADVVSATWDCVETCDGLITNVGEHAPSFVPRLIKENYYVEP</sequence>
<name>A0A316Z9R8_9BASI</name>
<feature type="compositionally biased region" description="Low complexity" evidence="10">
    <location>
        <begin position="101"/>
        <end position="125"/>
    </location>
</feature>
<organism evidence="11 12">
    <name type="scientific">Tilletiopsis washingtonensis</name>
    <dbReference type="NCBI Taxonomy" id="58919"/>
    <lineage>
        <taxon>Eukaryota</taxon>
        <taxon>Fungi</taxon>
        <taxon>Dikarya</taxon>
        <taxon>Basidiomycota</taxon>
        <taxon>Ustilaginomycotina</taxon>
        <taxon>Exobasidiomycetes</taxon>
        <taxon>Entylomatales</taxon>
        <taxon>Entylomatales incertae sedis</taxon>
        <taxon>Tilletiopsis</taxon>
    </lineage>
</organism>
<dbReference type="InterPro" id="IPR037171">
    <property type="entry name" value="NagB/RpiA_transferase-like"/>
</dbReference>
<dbReference type="PANTHER" id="PTHR45859:SF1">
    <property type="entry name" value="TRANSLATION INITIATION FACTOR EIF-2B SUBUNIT BETA"/>
    <property type="match status" value="1"/>
</dbReference>
<dbReference type="GO" id="GO:0005829">
    <property type="term" value="C:cytosol"/>
    <property type="evidence" value="ECO:0007669"/>
    <property type="project" value="UniProtKB-SubCell"/>
</dbReference>
<evidence type="ECO:0000256" key="2">
    <source>
        <dbReference type="ARBA" id="ARBA00007251"/>
    </source>
</evidence>
<dbReference type="InterPro" id="IPR042529">
    <property type="entry name" value="IF_2B-like_C"/>
</dbReference>
<evidence type="ECO:0000256" key="3">
    <source>
        <dbReference type="ARBA" id="ARBA00022490"/>
    </source>
</evidence>
<dbReference type="OrthoDB" id="269919at2759"/>
<dbReference type="InterPro" id="IPR051855">
    <property type="entry name" value="eIF2B_beta_subunit"/>
</dbReference>
<comment type="similarity">
    <text evidence="2 9">Belongs to the eIF-2B alpha/beta/delta subunits family.</text>
</comment>
<evidence type="ECO:0000256" key="9">
    <source>
        <dbReference type="RuleBase" id="RU003814"/>
    </source>
</evidence>
<keyword evidence="5" id="KW-0648">Protein biosynthesis</keyword>
<dbReference type="InterPro" id="IPR000649">
    <property type="entry name" value="IF-2B-related"/>
</dbReference>
<feature type="region of interest" description="Disordered" evidence="10">
    <location>
        <begin position="101"/>
        <end position="151"/>
    </location>
</feature>